<evidence type="ECO:0000259" key="10">
    <source>
        <dbReference type="Pfam" id="PF01514"/>
    </source>
</evidence>
<evidence type="ECO:0000256" key="7">
    <source>
        <dbReference type="ARBA" id="ARBA00023288"/>
    </source>
</evidence>
<accession>A0A2G9C5H3</accession>
<evidence type="ECO:0000256" key="9">
    <source>
        <dbReference type="SAM" id="MobiDB-lite"/>
    </source>
</evidence>
<protein>
    <recommendedName>
        <fullName evidence="8">Lipoprotein</fullName>
    </recommendedName>
</protein>
<evidence type="ECO:0000256" key="8">
    <source>
        <dbReference type="RuleBase" id="RU364102"/>
    </source>
</evidence>
<keyword evidence="7 8" id="KW-0449">Lipoprotein</keyword>
<dbReference type="RefSeq" id="WP_099863952.1">
    <property type="nucleotide sequence ID" value="NZ_PEOG01000093.1"/>
</dbReference>
<dbReference type="AlphaFoldDB" id="A0A2G9C5H3"/>
<dbReference type="Gene3D" id="3.30.70.1530">
    <property type="entry name" value="Hypothetical protein rpa1041"/>
    <property type="match status" value="1"/>
</dbReference>
<evidence type="ECO:0000313" key="11">
    <source>
        <dbReference type="EMBL" id="PIM50884.1"/>
    </source>
</evidence>
<dbReference type="PANTHER" id="PTHR30046">
    <property type="entry name" value="FLAGELLAR M-RING PROTEIN"/>
    <property type="match status" value="1"/>
</dbReference>
<dbReference type="NCBIfam" id="TIGR02544">
    <property type="entry name" value="III_secr_YscJ"/>
    <property type="match status" value="1"/>
</dbReference>
<dbReference type="PANTHER" id="PTHR30046:SF2">
    <property type="entry name" value="YOP PROTEINS TRANSLOCATION LIPOPROTEIN J"/>
    <property type="match status" value="1"/>
</dbReference>
<comment type="caution">
    <text evidence="11">The sequence shown here is derived from an EMBL/GenBank/DDBJ whole genome shotgun (WGS) entry which is preliminary data.</text>
</comment>
<dbReference type="EMBL" id="PEOG01000093">
    <property type="protein sequence ID" value="PIM50884.1"/>
    <property type="molecule type" value="Genomic_DNA"/>
</dbReference>
<evidence type="ECO:0000256" key="3">
    <source>
        <dbReference type="ARBA" id="ARBA00022729"/>
    </source>
</evidence>
<dbReference type="InterPro" id="IPR006182">
    <property type="entry name" value="FliF_N_dom"/>
</dbReference>
<keyword evidence="5 8" id="KW-0564">Palmitate</keyword>
<evidence type="ECO:0000256" key="2">
    <source>
        <dbReference type="ARBA" id="ARBA00009509"/>
    </source>
</evidence>
<dbReference type="OrthoDB" id="115186at2"/>
<proteinExistence type="inferred from homology"/>
<feature type="chain" id="PRO_5013425491" description="Lipoprotein" evidence="8">
    <location>
        <begin position="31"/>
        <end position="307"/>
    </location>
</feature>
<dbReference type="InterPro" id="IPR043427">
    <property type="entry name" value="YscJ/FliF"/>
</dbReference>
<evidence type="ECO:0000256" key="1">
    <source>
        <dbReference type="ARBA" id="ARBA00004459"/>
    </source>
</evidence>
<gene>
    <name evidence="11" type="ORF">CS062_22780</name>
</gene>
<feature type="domain" description="Flagellar M-ring N-terminal" evidence="10">
    <location>
        <begin position="31"/>
        <end position="197"/>
    </location>
</feature>
<feature type="compositionally biased region" description="Low complexity" evidence="9">
    <location>
        <begin position="288"/>
        <end position="301"/>
    </location>
</feature>
<dbReference type="GO" id="GO:0009306">
    <property type="term" value="P:protein secretion"/>
    <property type="evidence" value="ECO:0007669"/>
    <property type="project" value="InterPro"/>
</dbReference>
<dbReference type="InterPro" id="IPR003282">
    <property type="entry name" value="T3SS_SctJ"/>
</dbReference>
<comment type="subcellular location">
    <subcellularLocation>
        <location evidence="1">Cell outer membrane</location>
        <topology evidence="1">Lipid-anchor</topology>
    </subcellularLocation>
</comment>
<evidence type="ECO:0000256" key="6">
    <source>
        <dbReference type="ARBA" id="ARBA00023237"/>
    </source>
</evidence>
<keyword evidence="6 8" id="KW-0998">Cell outer membrane</keyword>
<keyword evidence="4" id="KW-0472">Membrane</keyword>
<evidence type="ECO:0000256" key="4">
    <source>
        <dbReference type="ARBA" id="ARBA00023136"/>
    </source>
</evidence>
<dbReference type="Proteomes" id="UP000231501">
    <property type="component" value="Unassembled WGS sequence"/>
</dbReference>
<keyword evidence="3 8" id="KW-0732">Signal</keyword>
<evidence type="ECO:0000313" key="12">
    <source>
        <dbReference type="Proteomes" id="UP000231501"/>
    </source>
</evidence>
<dbReference type="GO" id="GO:0009279">
    <property type="term" value="C:cell outer membrane"/>
    <property type="evidence" value="ECO:0007669"/>
    <property type="project" value="UniProtKB-SubCell"/>
</dbReference>
<comment type="similarity">
    <text evidence="2 8">Belongs to the YscJ lipoprotein family.</text>
</comment>
<name>A0A2G9C5H3_9BURK</name>
<dbReference type="InterPro" id="IPR045851">
    <property type="entry name" value="AMP-bd_C_sf"/>
</dbReference>
<dbReference type="PRINTS" id="PR01338">
    <property type="entry name" value="TYPE3OMKPROT"/>
</dbReference>
<feature type="signal peptide" evidence="8">
    <location>
        <begin position="1"/>
        <end position="30"/>
    </location>
</feature>
<sequence>MPSRSDARATRPWRLLLGAVLALCLAACDADLYTKQSEADANHMVSALLESGIAASKQTPDSGKTWSVKVDEADVVRALAVLRAQGLPQDKHVSLGDMFKKEGLISSPTEERVRFIHGVSQELSETLSQIDGVVTARVHIVLPNNDPMAQESKPSSASVFVKYRPQANLTALTPAIKNMVARSVEGLSYDNVSVTLVAGAMIAPPPPPAPVGIGLWIATALALLGLGGAGGVAWKKPEWLPEPLARRLRPGDIATATATAATIPTTPGGPAGANGPAAVASGGGNGPGASVSVNGSAAPAAIQTSAT</sequence>
<evidence type="ECO:0000256" key="5">
    <source>
        <dbReference type="ARBA" id="ARBA00023139"/>
    </source>
</evidence>
<feature type="compositionally biased region" description="Low complexity" evidence="9">
    <location>
        <begin position="261"/>
        <end position="280"/>
    </location>
</feature>
<keyword evidence="12" id="KW-1185">Reference proteome</keyword>
<reference evidence="11 12" key="1">
    <citation type="submission" date="2017-11" db="EMBL/GenBank/DDBJ databases">
        <title>Draft genome sequence of Mitsuaria sp. HWN-4.</title>
        <authorList>
            <person name="Gundlapally S.R."/>
        </authorList>
    </citation>
    <scope>NUCLEOTIDE SEQUENCE [LARGE SCALE GENOMIC DNA]</scope>
    <source>
        <strain evidence="11 12">HWN-4</strain>
    </source>
</reference>
<organism evidence="11 12">
    <name type="scientific">Roseateles chitinivorans</name>
    <dbReference type="NCBI Taxonomy" id="2917965"/>
    <lineage>
        <taxon>Bacteria</taxon>
        <taxon>Pseudomonadati</taxon>
        <taxon>Pseudomonadota</taxon>
        <taxon>Betaproteobacteria</taxon>
        <taxon>Burkholderiales</taxon>
        <taxon>Sphaerotilaceae</taxon>
        <taxon>Roseateles</taxon>
    </lineage>
</organism>
<dbReference type="Pfam" id="PF01514">
    <property type="entry name" value="YscJ_FliF"/>
    <property type="match status" value="1"/>
</dbReference>
<dbReference type="Gene3D" id="3.30.300.30">
    <property type="match status" value="1"/>
</dbReference>
<feature type="region of interest" description="Disordered" evidence="9">
    <location>
        <begin position="261"/>
        <end position="307"/>
    </location>
</feature>